<dbReference type="EMBL" id="JAPUFD010000019">
    <property type="protein sequence ID" value="MDI1492559.1"/>
    <property type="molecule type" value="Genomic_DNA"/>
</dbReference>
<dbReference type="PROSITE" id="PS50089">
    <property type="entry name" value="ZF_RING_2"/>
    <property type="match status" value="1"/>
</dbReference>
<dbReference type="GO" id="GO:0036503">
    <property type="term" value="P:ERAD pathway"/>
    <property type="evidence" value="ECO:0007669"/>
    <property type="project" value="TreeGrafter"/>
</dbReference>
<feature type="compositionally biased region" description="Basic residues" evidence="5">
    <location>
        <begin position="468"/>
        <end position="477"/>
    </location>
</feature>
<sequence>MSSPTQKAFNSEESRCNICQEEFDTGDEPEIPLTLSCGHVLGSVCLSRWLHVPNRKNGCPLCRRKLFKAREEPEDDLEEGEIEDEEDEGLEGGEIHEVIDEDVDMLLADEEAYWANITHDRYNPRPAVSPTPIEDELSTEMHQIFGDWPSTTIVIEMLRTPTITRNPAQVIESLIGNHLLTSSTPLRRTSSYRALTADLFRRLKAALTATSNWLSTRPAFNAHACSQLHHHLHLSLLDDAAHLRSQDKINLINLLKAGVFTSPRMDASFSLRLIMAEGISTDLLPFGDGANLASAHMYRVLDAMPNLCGVYQEINIAEGRDPSHIAEYRLREVWEADMAPVLQGGRRSWDLMAQTNTPPAVGGEEMAGDTSSISESVNETSAHAESLLGIQPGSTALASEASWRDEAELLGEIGEDAMAEQDTESISRQIDRTLARAHELLRDMDTHEPHGNEGSTTPHGETEPRLGRGGRRGRGRGRQGGSG</sequence>
<dbReference type="GO" id="GO:0061630">
    <property type="term" value="F:ubiquitin protein ligase activity"/>
    <property type="evidence" value="ECO:0007669"/>
    <property type="project" value="UniProtKB-EC"/>
</dbReference>
<dbReference type="SUPFAM" id="SSF57850">
    <property type="entry name" value="RING/U-box"/>
    <property type="match status" value="1"/>
</dbReference>
<evidence type="ECO:0000313" key="8">
    <source>
        <dbReference type="Proteomes" id="UP001161017"/>
    </source>
</evidence>
<evidence type="ECO:0000256" key="3">
    <source>
        <dbReference type="ARBA" id="ARBA00022833"/>
    </source>
</evidence>
<feature type="compositionally biased region" description="Polar residues" evidence="5">
    <location>
        <begin position="369"/>
        <end position="380"/>
    </location>
</feature>
<reference evidence="7" key="1">
    <citation type="journal article" date="2023" name="Genome Biol. Evol.">
        <title>First Whole Genome Sequence and Flow Cytometry Genome Size Data for the Lichen-Forming Fungus Ramalina farinacea (Ascomycota).</title>
        <authorList>
            <person name="Llewellyn T."/>
            <person name="Mian S."/>
            <person name="Hill R."/>
            <person name="Leitch I.J."/>
            <person name="Gaya E."/>
        </authorList>
    </citation>
    <scope>NUCLEOTIDE SEQUENCE</scope>
    <source>
        <strain evidence="7">LIQ254RAFAR</strain>
    </source>
</reference>
<evidence type="ECO:0000256" key="4">
    <source>
        <dbReference type="PROSITE-ProRule" id="PRU00175"/>
    </source>
</evidence>
<feature type="region of interest" description="Disordered" evidence="5">
    <location>
        <begin position="436"/>
        <end position="483"/>
    </location>
</feature>
<dbReference type="GO" id="GO:0008270">
    <property type="term" value="F:zinc ion binding"/>
    <property type="evidence" value="ECO:0007669"/>
    <property type="project" value="UniProtKB-KW"/>
</dbReference>
<accession>A0AA43QVW2</accession>
<proteinExistence type="predicted"/>
<organism evidence="7 8">
    <name type="scientific">Ramalina farinacea</name>
    <dbReference type="NCBI Taxonomy" id="258253"/>
    <lineage>
        <taxon>Eukaryota</taxon>
        <taxon>Fungi</taxon>
        <taxon>Dikarya</taxon>
        <taxon>Ascomycota</taxon>
        <taxon>Pezizomycotina</taxon>
        <taxon>Lecanoromycetes</taxon>
        <taxon>OSLEUM clade</taxon>
        <taxon>Lecanoromycetidae</taxon>
        <taxon>Lecanorales</taxon>
        <taxon>Lecanorineae</taxon>
        <taxon>Ramalinaceae</taxon>
        <taxon>Ramalina</taxon>
    </lineage>
</organism>
<keyword evidence="1" id="KW-0479">Metal-binding</keyword>
<name>A0AA43QVW2_9LECA</name>
<evidence type="ECO:0000256" key="1">
    <source>
        <dbReference type="ARBA" id="ARBA00022723"/>
    </source>
</evidence>
<dbReference type="Pfam" id="PF13639">
    <property type="entry name" value="zf-RING_2"/>
    <property type="match status" value="1"/>
</dbReference>
<dbReference type="CDD" id="cd16448">
    <property type="entry name" value="RING-H2"/>
    <property type="match status" value="1"/>
</dbReference>
<evidence type="ECO:0000259" key="6">
    <source>
        <dbReference type="PROSITE" id="PS50089"/>
    </source>
</evidence>
<keyword evidence="3" id="KW-0862">Zinc</keyword>
<evidence type="ECO:0000313" key="7">
    <source>
        <dbReference type="EMBL" id="MDI1492559.1"/>
    </source>
</evidence>
<dbReference type="GO" id="GO:0043161">
    <property type="term" value="P:proteasome-mediated ubiquitin-dependent protein catabolic process"/>
    <property type="evidence" value="ECO:0007669"/>
    <property type="project" value="TreeGrafter"/>
</dbReference>
<feature type="region of interest" description="Disordered" evidence="5">
    <location>
        <begin position="353"/>
        <end position="380"/>
    </location>
</feature>
<dbReference type="PANTHER" id="PTHR22763:SF184">
    <property type="entry name" value="E3 UBIQUITIN-PROTEIN LIGASE SYNOVIOLIN"/>
    <property type="match status" value="1"/>
</dbReference>
<dbReference type="Proteomes" id="UP001161017">
    <property type="component" value="Unassembled WGS sequence"/>
</dbReference>
<gene>
    <name evidence="7" type="ORF">OHK93_003773</name>
</gene>
<dbReference type="InterPro" id="IPR001841">
    <property type="entry name" value="Znf_RING"/>
</dbReference>
<feature type="compositionally biased region" description="Basic and acidic residues" evidence="5">
    <location>
        <begin position="436"/>
        <end position="451"/>
    </location>
</feature>
<comment type="caution">
    <text evidence="7">The sequence shown here is derived from an EMBL/GenBank/DDBJ whole genome shotgun (WGS) entry which is preliminary data.</text>
</comment>
<evidence type="ECO:0000256" key="5">
    <source>
        <dbReference type="SAM" id="MobiDB-lite"/>
    </source>
</evidence>
<feature type="domain" description="RING-type" evidence="6">
    <location>
        <begin position="16"/>
        <end position="63"/>
    </location>
</feature>
<keyword evidence="2 4" id="KW-0863">Zinc-finger</keyword>
<dbReference type="InterPro" id="IPR013083">
    <property type="entry name" value="Znf_RING/FYVE/PHD"/>
</dbReference>
<dbReference type="AlphaFoldDB" id="A0AA43QVW2"/>
<keyword evidence="8" id="KW-1185">Reference proteome</keyword>
<feature type="region of interest" description="Disordered" evidence="5">
    <location>
        <begin position="70"/>
        <end position="93"/>
    </location>
</feature>
<dbReference type="SMART" id="SM00184">
    <property type="entry name" value="RING"/>
    <property type="match status" value="1"/>
</dbReference>
<protein>
    <recommendedName>
        <fullName evidence="6">RING-type domain-containing protein</fullName>
    </recommendedName>
</protein>
<dbReference type="PANTHER" id="PTHR22763">
    <property type="entry name" value="RING ZINC FINGER PROTEIN"/>
    <property type="match status" value="1"/>
</dbReference>
<evidence type="ECO:0000256" key="2">
    <source>
        <dbReference type="ARBA" id="ARBA00022771"/>
    </source>
</evidence>
<dbReference type="GO" id="GO:0005789">
    <property type="term" value="C:endoplasmic reticulum membrane"/>
    <property type="evidence" value="ECO:0007669"/>
    <property type="project" value="UniProtKB-SubCell"/>
</dbReference>
<feature type="compositionally biased region" description="Acidic residues" evidence="5">
    <location>
        <begin position="72"/>
        <end position="91"/>
    </location>
</feature>
<dbReference type="Gene3D" id="3.30.40.10">
    <property type="entry name" value="Zinc/RING finger domain, C3HC4 (zinc finger)"/>
    <property type="match status" value="1"/>
</dbReference>
<dbReference type="InterPro" id="IPR050731">
    <property type="entry name" value="HRD1_E3_ubiq-ligases"/>
</dbReference>